<dbReference type="GO" id="GO:0005198">
    <property type="term" value="F:structural molecule activity"/>
    <property type="evidence" value="ECO:0007669"/>
    <property type="project" value="InterPro"/>
</dbReference>
<keyword evidence="3" id="KW-1185">Reference proteome</keyword>
<dbReference type="InterPro" id="IPR001029">
    <property type="entry name" value="Flagellin_N"/>
</dbReference>
<proteinExistence type="predicted"/>
<protein>
    <submittedName>
        <fullName evidence="2">Flagellar hook-associated protein 3</fullName>
    </submittedName>
</protein>
<comment type="caution">
    <text evidence="2">The sequence shown here is derived from an EMBL/GenBank/DDBJ whole genome shotgun (WGS) entry which is preliminary data.</text>
</comment>
<dbReference type="NCBIfam" id="TIGR02550">
    <property type="entry name" value="flagell_flgL"/>
    <property type="match status" value="1"/>
</dbReference>
<keyword evidence="2" id="KW-0969">Cilium</keyword>
<dbReference type="EMBL" id="PVNS01000007">
    <property type="protein sequence ID" value="PRO65663.1"/>
    <property type="molecule type" value="Genomic_DNA"/>
</dbReference>
<dbReference type="InterPro" id="IPR013384">
    <property type="entry name" value="Flagell_FlgL"/>
</dbReference>
<evidence type="ECO:0000259" key="1">
    <source>
        <dbReference type="Pfam" id="PF00669"/>
    </source>
</evidence>
<dbReference type="SUPFAM" id="SSF64518">
    <property type="entry name" value="Phase 1 flagellin"/>
    <property type="match status" value="1"/>
</dbReference>
<keyword evidence="2" id="KW-0966">Cell projection</keyword>
<dbReference type="Gene3D" id="1.20.1330.10">
    <property type="entry name" value="f41 fragment of flagellin, N-terminal domain"/>
    <property type="match status" value="1"/>
</dbReference>
<evidence type="ECO:0000313" key="3">
    <source>
        <dbReference type="Proteomes" id="UP000243650"/>
    </source>
</evidence>
<dbReference type="GO" id="GO:0009424">
    <property type="term" value="C:bacterial-type flagellum hook"/>
    <property type="evidence" value="ECO:0007669"/>
    <property type="project" value="InterPro"/>
</dbReference>
<dbReference type="OrthoDB" id="9758307at2"/>
<dbReference type="Pfam" id="PF00669">
    <property type="entry name" value="Flagellin_N"/>
    <property type="match status" value="1"/>
</dbReference>
<dbReference type="PANTHER" id="PTHR42792:SF1">
    <property type="entry name" value="FLAGELLAR HOOK-ASSOCIATED PROTEIN 3"/>
    <property type="match status" value="1"/>
</dbReference>
<dbReference type="GO" id="GO:0071973">
    <property type="term" value="P:bacterial-type flagellum-dependent cell motility"/>
    <property type="evidence" value="ECO:0007669"/>
    <property type="project" value="InterPro"/>
</dbReference>
<evidence type="ECO:0000313" key="2">
    <source>
        <dbReference type="EMBL" id="PRO65663.1"/>
    </source>
</evidence>
<gene>
    <name evidence="2" type="primary">flgL</name>
    <name evidence="2" type="ORF">C6I21_09070</name>
</gene>
<dbReference type="AlphaFoldDB" id="A0A2P6MHC2"/>
<keyword evidence="2" id="KW-0282">Flagellum</keyword>
<dbReference type="InterPro" id="IPR001492">
    <property type="entry name" value="Flagellin"/>
</dbReference>
<organism evidence="2 3">
    <name type="scientific">Alkalicoccus urumqiensis</name>
    <name type="common">Bacillus urumqiensis</name>
    <dbReference type="NCBI Taxonomy" id="1548213"/>
    <lineage>
        <taxon>Bacteria</taxon>
        <taxon>Bacillati</taxon>
        <taxon>Bacillota</taxon>
        <taxon>Bacilli</taxon>
        <taxon>Bacillales</taxon>
        <taxon>Bacillaceae</taxon>
        <taxon>Alkalicoccus</taxon>
    </lineage>
</organism>
<dbReference type="RefSeq" id="WP_105959132.1">
    <property type="nucleotide sequence ID" value="NZ_PVNS01000007.1"/>
</dbReference>
<reference evidence="2 3" key="1">
    <citation type="submission" date="2018-03" db="EMBL/GenBank/DDBJ databases">
        <title>Bacillus urumqiensis sp. nov., a moderately haloalkaliphilic bacterium isolated from a salt lake.</title>
        <authorList>
            <person name="Zhao B."/>
            <person name="Liao Z."/>
        </authorList>
    </citation>
    <scope>NUCLEOTIDE SEQUENCE [LARGE SCALE GENOMIC DNA]</scope>
    <source>
        <strain evidence="2 3">BZ-SZ-XJ18</strain>
    </source>
</reference>
<sequence>MRVTQSMIQQSSLSNLSTSYEKLRGFQDQLSSGKKITRASQDPVVAMNGVRYRTQVTETGQFQRNLSEAYNWMETSDATLDKATNSLQRVRELGVQASNDSYESGQRANIAKEVAQLREHLMSLGNTKNNNKYIFNGTNTTNDPIDLSRMDIGTTGMLESLAADGADDFSVDTTYRGNAYTLDSDNTDVTDGTGTMTFRSGEHTLEMTVENGSAQNITYRGPDGDRPVRESEVIFSDQDAVSTNGRDVNIELLKGVNVNVNVNPQNVFSNQLFGDLKALENMLEDPDTETKDLQAMLDVVDVHINNSVNERAELGARVNRVEMIDSRVQEQEVIAKRIMSDNEDAEMEKVITDMMSQENVHRAALASGSRIIQPTLVDFLR</sequence>
<feature type="domain" description="Flagellin N-terminal" evidence="1">
    <location>
        <begin position="6"/>
        <end position="140"/>
    </location>
</feature>
<dbReference type="PANTHER" id="PTHR42792">
    <property type="entry name" value="FLAGELLIN"/>
    <property type="match status" value="1"/>
</dbReference>
<name>A0A2P6MHC2_ALKUR</name>
<dbReference type="Proteomes" id="UP000243650">
    <property type="component" value="Unassembled WGS sequence"/>
</dbReference>
<accession>A0A2P6MHC2</accession>